<accession>A0ABR3XRQ1</accession>
<feature type="repeat" description="ANK" evidence="4">
    <location>
        <begin position="506"/>
        <end position="539"/>
    </location>
</feature>
<dbReference type="Pfam" id="PF00023">
    <property type="entry name" value="Ank"/>
    <property type="match status" value="1"/>
</dbReference>
<comment type="caution">
    <text evidence="6">The sequence shown here is derived from an EMBL/GenBank/DDBJ whole genome shotgun (WGS) entry which is preliminary data.</text>
</comment>
<dbReference type="Gene3D" id="1.25.40.20">
    <property type="entry name" value="Ankyrin repeat-containing domain"/>
    <property type="match status" value="2"/>
</dbReference>
<keyword evidence="3 4" id="KW-0040">ANK repeat</keyword>
<keyword evidence="2" id="KW-0677">Repeat</keyword>
<dbReference type="SMART" id="SM00248">
    <property type="entry name" value="ANK"/>
    <property type="match status" value="6"/>
</dbReference>
<evidence type="ECO:0000256" key="2">
    <source>
        <dbReference type="ARBA" id="ARBA00022737"/>
    </source>
</evidence>
<evidence type="ECO:0000313" key="7">
    <source>
        <dbReference type="Proteomes" id="UP001583177"/>
    </source>
</evidence>
<dbReference type="InterPro" id="IPR002110">
    <property type="entry name" value="Ankyrin_rpt"/>
</dbReference>
<dbReference type="PRINTS" id="PR01415">
    <property type="entry name" value="ANKYRIN"/>
</dbReference>
<dbReference type="EC" id="2.3.1.225" evidence="1"/>
<dbReference type="PANTHER" id="PTHR24161">
    <property type="entry name" value="ANK_REP_REGION DOMAIN-CONTAINING PROTEIN-RELATED"/>
    <property type="match status" value="1"/>
</dbReference>
<sequence length="723" mass="80280">MEEALHDIERKAAVALHTITGLKRRVSARLDAPDIHLIHDELVELSSLLEDVSHLRAKSFSGTAKQDVDIVKSIYQDICLVLKWFESVREISPLDEDASPSDPKLPSSSELVAEGWARRPIKDRINLISRHLRECRLSILSKLVILNTSKSIEVYSDEETNSHGTQQLPPFSSSLVSGEPKDDQNALGWPDEKSITHDVDNEKFLSSEMFPVFKHLRQETLQNVIPPKDSNQDSPLQSPRSPTMHQLALSDMRYVRSRDKESYFQHLDQAFSKITHSPVINERGTRPFPVQGLPKSGAGASMCSPRCRYGIGSPELLIRVCRVLPTHSIDGYYNIFGYISRKDVGKIKEAVLRKHVAVTDVLDTGMTAIGFALRHFNIEMVQFLLQEGADLFQEGPSGVAPPGFMMALEKIYTDPNIPSSDRTLLEEFLPLDTVIEMAGLSPLHKVVLGIRCLDLGELLQLDVCPVDKLDYSGRTALHWAAAKGDATAIQELLDAGAELECKTRMRSESPLMIACRTGAPAEAVRVLLAAGADVNTKDCYGQTPLCLNAGAPEGPNRIKIAAALLDAGTNVNWEEGHARATPLDFACVGNNVEMVELLIRAGADFCHHDRDGSTPLNHQGKTVLHCIAEVSNEEMMTVFATTDPSYVVDPEQKDNHGRTPLNTLDERTMPATPELREKFVALLQVFAQRFRRDLSIEEDEVDGEEFFDASDKWDDTSKPDRKI</sequence>
<proteinExistence type="predicted"/>
<dbReference type="PANTHER" id="PTHR24161:SF85">
    <property type="entry name" value="PALMITOYLTRANSFERASE HIP14"/>
    <property type="match status" value="1"/>
</dbReference>
<keyword evidence="7" id="KW-1185">Reference proteome</keyword>
<evidence type="ECO:0000313" key="6">
    <source>
        <dbReference type="EMBL" id="KAL1878217.1"/>
    </source>
</evidence>
<feature type="compositionally biased region" description="Polar residues" evidence="5">
    <location>
        <begin position="162"/>
        <end position="176"/>
    </location>
</feature>
<dbReference type="PROSITE" id="PS50088">
    <property type="entry name" value="ANK_REPEAT"/>
    <property type="match status" value="4"/>
</dbReference>
<feature type="region of interest" description="Disordered" evidence="5">
    <location>
        <begin position="701"/>
        <end position="723"/>
    </location>
</feature>
<reference evidence="6 7" key="1">
    <citation type="journal article" date="2024" name="IMA Fungus">
        <title>IMA Genome - F19 : A genome assembly and annotation guide to empower mycologists, including annotated draft genome sequences of Ceratocystis pirilliformis, Diaporthe australafricana, Fusarium ophioides, Paecilomyces lecythidis, and Sporothrix stenoceras.</title>
        <authorList>
            <person name="Aylward J."/>
            <person name="Wilson A.M."/>
            <person name="Visagie C.M."/>
            <person name="Spraker J."/>
            <person name="Barnes I."/>
            <person name="Buitendag C."/>
            <person name="Ceriani C."/>
            <person name="Del Mar Angel L."/>
            <person name="du Plessis D."/>
            <person name="Fuchs T."/>
            <person name="Gasser K."/>
            <person name="Kramer D."/>
            <person name="Li W."/>
            <person name="Munsamy K."/>
            <person name="Piso A."/>
            <person name="Price J.L."/>
            <person name="Sonnekus B."/>
            <person name="Thomas C."/>
            <person name="van der Nest A."/>
            <person name="van Dijk A."/>
            <person name="van Heerden A."/>
            <person name="van Vuuren N."/>
            <person name="Yilmaz N."/>
            <person name="Duong T.A."/>
            <person name="van der Merwe N.A."/>
            <person name="Wingfield M.J."/>
            <person name="Wingfield B.D."/>
        </authorList>
    </citation>
    <scope>NUCLEOTIDE SEQUENCE [LARGE SCALE GENOMIC DNA]</scope>
    <source>
        <strain evidence="6 7">CMW 18300</strain>
    </source>
</reference>
<feature type="compositionally biased region" description="Basic and acidic residues" evidence="5">
    <location>
        <begin position="709"/>
        <end position="723"/>
    </location>
</feature>
<evidence type="ECO:0000256" key="3">
    <source>
        <dbReference type="ARBA" id="ARBA00023043"/>
    </source>
</evidence>
<gene>
    <name evidence="6" type="ORF">Daus18300_002134</name>
</gene>
<dbReference type="EMBL" id="JAWRVE010000012">
    <property type="protein sequence ID" value="KAL1878217.1"/>
    <property type="molecule type" value="Genomic_DNA"/>
</dbReference>
<dbReference type="Pfam" id="PF12796">
    <property type="entry name" value="Ank_2"/>
    <property type="match status" value="1"/>
</dbReference>
<feature type="repeat" description="ANK" evidence="4">
    <location>
        <begin position="472"/>
        <end position="504"/>
    </location>
</feature>
<evidence type="ECO:0000256" key="1">
    <source>
        <dbReference type="ARBA" id="ARBA00012210"/>
    </source>
</evidence>
<organism evidence="6 7">
    <name type="scientific">Diaporthe australafricana</name>
    <dbReference type="NCBI Taxonomy" id="127596"/>
    <lineage>
        <taxon>Eukaryota</taxon>
        <taxon>Fungi</taxon>
        <taxon>Dikarya</taxon>
        <taxon>Ascomycota</taxon>
        <taxon>Pezizomycotina</taxon>
        <taxon>Sordariomycetes</taxon>
        <taxon>Sordariomycetidae</taxon>
        <taxon>Diaporthales</taxon>
        <taxon>Diaporthaceae</taxon>
        <taxon>Diaporthe</taxon>
    </lineage>
</organism>
<feature type="region of interest" description="Disordered" evidence="5">
    <location>
        <begin position="157"/>
        <end position="191"/>
    </location>
</feature>
<dbReference type="SUPFAM" id="SSF48403">
    <property type="entry name" value="Ankyrin repeat"/>
    <property type="match status" value="1"/>
</dbReference>
<evidence type="ECO:0000256" key="5">
    <source>
        <dbReference type="SAM" id="MobiDB-lite"/>
    </source>
</evidence>
<dbReference type="PROSITE" id="PS50297">
    <property type="entry name" value="ANK_REP_REGION"/>
    <property type="match status" value="4"/>
</dbReference>
<dbReference type="Proteomes" id="UP001583177">
    <property type="component" value="Unassembled WGS sequence"/>
</dbReference>
<dbReference type="InterPro" id="IPR036770">
    <property type="entry name" value="Ankyrin_rpt-contain_sf"/>
</dbReference>
<feature type="compositionally biased region" description="Basic and acidic residues" evidence="5">
    <location>
        <begin position="179"/>
        <end position="191"/>
    </location>
</feature>
<protein>
    <recommendedName>
        <fullName evidence="1">protein S-acyltransferase</fullName>
        <ecNumber evidence="1">2.3.1.225</ecNumber>
    </recommendedName>
</protein>
<name>A0ABR3XRQ1_9PEZI</name>
<feature type="repeat" description="ANK" evidence="4">
    <location>
        <begin position="364"/>
        <end position="391"/>
    </location>
</feature>
<evidence type="ECO:0000256" key="4">
    <source>
        <dbReference type="PROSITE-ProRule" id="PRU00023"/>
    </source>
</evidence>
<feature type="region of interest" description="Disordered" evidence="5">
    <location>
        <begin position="646"/>
        <end position="666"/>
    </location>
</feature>
<feature type="repeat" description="ANK" evidence="4">
    <location>
        <begin position="578"/>
        <end position="610"/>
    </location>
</feature>